<organism evidence="3 4">
    <name type="scientific">Amphibalanus amphitrite</name>
    <name type="common">Striped barnacle</name>
    <name type="synonym">Balanus amphitrite</name>
    <dbReference type="NCBI Taxonomy" id="1232801"/>
    <lineage>
        <taxon>Eukaryota</taxon>
        <taxon>Metazoa</taxon>
        <taxon>Ecdysozoa</taxon>
        <taxon>Arthropoda</taxon>
        <taxon>Crustacea</taxon>
        <taxon>Multicrustacea</taxon>
        <taxon>Cirripedia</taxon>
        <taxon>Thoracica</taxon>
        <taxon>Thoracicalcarea</taxon>
        <taxon>Balanomorpha</taxon>
        <taxon>Balanoidea</taxon>
        <taxon>Balanidae</taxon>
        <taxon>Amphibalaninae</taxon>
        <taxon>Amphibalanus</taxon>
    </lineage>
</organism>
<evidence type="ECO:0000256" key="1">
    <source>
        <dbReference type="SAM" id="MobiDB-lite"/>
    </source>
</evidence>
<dbReference type="Proteomes" id="UP000440578">
    <property type="component" value="Unassembled WGS sequence"/>
</dbReference>
<dbReference type="EMBL" id="VIIS01000386">
    <property type="protein sequence ID" value="KAF0309615.1"/>
    <property type="molecule type" value="Genomic_DNA"/>
</dbReference>
<evidence type="ECO:0000313" key="3">
    <source>
        <dbReference type="EMBL" id="KAF0309615.1"/>
    </source>
</evidence>
<dbReference type="PANTHER" id="PTHR33332">
    <property type="entry name" value="REVERSE TRANSCRIPTASE DOMAIN-CONTAINING PROTEIN"/>
    <property type="match status" value="1"/>
</dbReference>
<proteinExistence type="predicted"/>
<keyword evidence="4" id="KW-1185">Reference proteome</keyword>
<evidence type="ECO:0000313" key="4">
    <source>
        <dbReference type="Proteomes" id="UP000440578"/>
    </source>
</evidence>
<evidence type="ECO:0000259" key="2">
    <source>
        <dbReference type="Pfam" id="PF00078"/>
    </source>
</evidence>
<feature type="region of interest" description="Disordered" evidence="1">
    <location>
        <begin position="20"/>
        <end position="41"/>
    </location>
</feature>
<dbReference type="Pfam" id="PF00078">
    <property type="entry name" value="RVT_1"/>
    <property type="match status" value="1"/>
</dbReference>
<dbReference type="InterPro" id="IPR000477">
    <property type="entry name" value="RT_dom"/>
</dbReference>
<comment type="caution">
    <text evidence="3">The sequence shown here is derived from an EMBL/GenBank/DDBJ whole genome shotgun (WGS) entry which is preliminary data.</text>
</comment>
<reference evidence="3 4" key="1">
    <citation type="submission" date="2019-07" db="EMBL/GenBank/DDBJ databases">
        <title>Draft genome assembly of a fouling barnacle, Amphibalanus amphitrite (Darwin, 1854): The first reference genome for Thecostraca.</title>
        <authorList>
            <person name="Kim W."/>
        </authorList>
    </citation>
    <scope>NUCLEOTIDE SEQUENCE [LARGE SCALE GENOMIC DNA]</scope>
    <source>
        <strain evidence="3">SNU_AA5</strain>
        <tissue evidence="3">Soma without cirri and trophi</tissue>
    </source>
</reference>
<gene>
    <name evidence="3" type="ORF">FJT64_019292</name>
</gene>
<feature type="domain" description="Reverse transcriptase" evidence="2">
    <location>
        <begin position="204"/>
        <end position="315"/>
    </location>
</feature>
<feature type="region of interest" description="Disordered" evidence="1">
    <location>
        <begin position="107"/>
        <end position="131"/>
    </location>
</feature>
<name>A0A6A4WS53_AMPAM</name>
<dbReference type="AlphaFoldDB" id="A0A6A4WS53"/>
<dbReference type="OrthoDB" id="6381388at2759"/>
<accession>A0A6A4WS53</accession>
<sequence>MCLPPVADFCRIMDEFRANGRDSPLEEPPDSVSLSPHRQPARPDWELRGVLWSRYWQVCRDYSATYNSGATYRPADRVCGESAHHGGLPASDGRPAINGRGEGLARSALGERPDLPLHRPPRGGRSAARKRSKQPNHCVFCKNNNELPCVYRSHILKLYGVDTRWFRSYLADHYQRVQLQSAGQSLRRTISRPLLNPIGTFQVSALGPLLHNVYANDLPLYIDESTSTIAYADDVQLYVSGPPRDIVRLTESLEDSLTSLSNWYGKNGLKINAAKTQLIVLGTREMTRRLPPISINFSGSTIASSSTVKNLGVHVDGGWPGRREGRDGLAEQMEQMKQMHVGQMESQRQAMWVSLAMAVDPWYEP</sequence>
<feature type="compositionally biased region" description="Basic residues" evidence="1">
    <location>
        <begin position="119"/>
        <end position="131"/>
    </location>
</feature>
<protein>
    <recommendedName>
        <fullName evidence="2">Reverse transcriptase domain-containing protein</fullName>
    </recommendedName>
</protein>